<comment type="caution">
    <text evidence="3">The sequence shown here is derived from an EMBL/GenBank/DDBJ whole genome shotgun (WGS) entry which is preliminary data.</text>
</comment>
<organism evidence="3 4">
    <name type="scientific">Diacronema lutheri</name>
    <name type="common">Unicellular marine alga</name>
    <name type="synonym">Monochrysis lutheri</name>
    <dbReference type="NCBI Taxonomy" id="2081491"/>
    <lineage>
        <taxon>Eukaryota</taxon>
        <taxon>Haptista</taxon>
        <taxon>Haptophyta</taxon>
        <taxon>Pavlovophyceae</taxon>
        <taxon>Pavlovales</taxon>
        <taxon>Pavlovaceae</taxon>
        <taxon>Diacronema</taxon>
    </lineage>
</organism>
<dbReference type="OrthoDB" id="47007at2759"/>
<gene>
    <name evidence="3" type="ORF">KFE25_005758</name>
</gene>
<name>A0A8J6C503_DIALT</name>
<dbReference type="EMBL" id="JAGTXO010000063">
    <property type="protein sequence ID" value="KAG8457745.1"/>
    <property type="molecule type" value="Genomic_DNA"/>
</dbReference>
<dbReference type="PRINTS" id="PR00081">
    <property type="entry name" value="GDHRDH"/>
</dbReference>
<dbReference type="Pfam" id="PF13561">
    <property type="entry name" value="adh_short_C2"/>
    <property type="match status" value="1"/>
</dbReference>
<evidence type="ECO:0000313" key="4">
    <source>
        <dbReference type="Proteomes" id="UP000751190"/>
    </source>
</evidence>
<dbReference type="InterPro" id="IPR002347">
    <property type="entry name" value="SDR_fam"/>
</dbReference>
<evidence type="ECO:0000256" key="2">
    <source>
        <dbReference type="ARBA" id="ARBA00023002"/>
    </source>
</evidence>
<dbReference type="OMA" id="FPQWGAY"/>
<dbReference type="SUPFAM" id="SSF51735">
    <property type="entry name" value="NAD(P)-binding Rossmann-fold domains"/>
    <property type="match status" value="1"/>
</dbReference>
<proteinExistence type="inferred from homology"/>
<evidence type="ECO:0000256" key="1">
    <source>
        <dbReference type="ARBA" id="ARBA00006484"/>
    </source>
</evidence>
<dbReference type="FunFam" id="3.40.50.720:FF:000084">
    <property type="entry name" value="Short-chain dehydrogenase reductase"/>
    <property type="match status" value="1"/>
</dbReference>
<dbReference type="PANTHER" id="PTHR43477">
    <property type="entry name" value="DIHYDROANTICAPSIN 7-DEHYDROGENASE"/>
    <property type="match status" value="1"/>
</dbReference>
<evidence type="ECO:0000313" key="3">
    <source>
        <dbReference type="EMBL" id="KAG8457745.1"/>
    </source>
</evidence>
<keyword evidence="4" id="KW-1185">Reference proteome</keyword>
<dbReference type="Gene3D" id="3.40.50.720">
    <property type="entry name" value="NAD(P)-binding Rossmann-like Domain"/>
    <property type="match status" value="1"/>
</dbReference>
<dbReference type="InterPro" id="IPR051122">
    <property type="entry name" value="SDR_DHRS6-like"/>
</dbReference>
<sequence>MEPTMAAVARAAAAFARRRTHVAARAASTVSIAPPPKDARESLQALAQLRGEVALVTGAATGIGRAVAQLFVEAGARVHAFDLAPCELPGAASTVRVDVSDVPALTAALRSAIDAERGRVDHLVCSAGLWTFGDVDETTEAEFDRLIGVNVKGSFFALAAVLPAMKAQRRGSVVIVGSDQSFVGKPGQSLYGLTKGATAQLVKSTAAQYAQLGVRVNAVCPGTIDTPLMRGAVRQIARMKGQSAEGEEDLVTWLKTAQPMPRLGEPEEIALAIAMVSKVPFMTGALVAVDGGYTCQ</sequence>
<comment type="similarity">
    <text evidence="1">Belongs to the short-chain dehydrogenases/reductases (SDR) family.</text>
</comment>
<dbReference type="GO" id="GO:0016491">
    <property type="term" value="F:oxidoreductase activity"/>
    <property type="evidence" value="ECO:0007669"/>
    <property type="project" value="UniProtKB-KW"/>
</dbReference>
<dbReference type="InterPro" id="IPR036291">
    <property type="entry name" value="NAD(P)-bd_dom_sf"/>
</dbReference>
<reference evidence="3" key="1">
    <citation type="submission" date="2021-05" db="EMBL/GenBank/DDBJ databases">
        <title>The genome of the haptophyte Pavlova lutheri (Diacronema luteri, Pavlovales) - a model for lipid biosynthesis in eukaryotic algae.</title>
        <authorList>
            <person name="Hulatt C.J."/>
            <person name="Posewitz M.C."/>
        </authorList>
    </citation>
    <scope>NUCLEOTIDE SEQUENCE</scope>
    <source>
        <strain evidence="3">NIVA-4/92</strain>
    </source>
</reference>
<keyword evidence="2" id="KW-0560">Oxidoreductase</keyword>
<dbReference type="PANTHER" id="PTHR43477:SF1">
    <property type="entry name" value="DIHYDROANTICAPSIN 7-DEHYDROGENASE"/>
    <property type="match status" value="1"/>
</dbReference>
<dbReference type="Proteomes" id="UP000751190">
    <property type="component" value="Unassembled WGS sequence"/>
</dbReference>
<dbReference type="AlphaFoldDB" id="A0A8J6C503"/>
<accession>A0A8J6C503</accession>
<protein>
    <submittedName>
        <fullName evidence="3">Uncharacterized protein</fullName>
    </submittedName>
</protein>
<dbReference type="CDD" id="cd05233">
    <property type="entry name" value="SDR_c"/>
    <property type="match status" value="1"/>
</dbReference>